<evidence type="ECO:0000256" key="25">
    <source>
        <dbReference type="ARBA" id="ARBA00023180"/>
    </source>
</evidence>
<organism evidence="33 34">
    <name type="scientific">Nematostella vectensis</name>
    <name type="common">Starlet sea anemone</name>
    <dbReference type="NCBI Taxonomy" id="45351"/>
    <lineage>
        <taxon>Eukaryota</taxon>
        <taxon>Metazoa</taxon>
        <taxon>Cnidaria</taxon>
        <taxon>Anthozoa</taxon>
        <taxon>Hexacorallia</taxon>
        <taxon>Actiniaria</taxon>
        <taxon>Edwardsiidae</taxon>
        <taxon>Nematostella</taxon>
    </lineage>
</organism>
<dbReference type="PROSITE" id="PS50068">
    <property type="entry name" value="LDLRA_2"/>
    <property type="match status" value="12"/>
</dbReference>
<feature type="domain" description="Fibronectin type-III" evidence="32">
    <location>
        <begin position="1459"/>
        <end position="1558"/>
    </location>
</feature>
<feature type="disulfide bond" evidence="29">
    <location>
        <begin position="1046"/>
        <end position="1061"/>
    </location>
</feature>
<dbReference type="GO" id="GO:0005789">
    <property type="term" value="C:endoplasmic reticulum membrane"/>
    <property type="evidence" value="ECO:0007669"/>
    <property type="project" value="UniProtKB-SubCell"/>
</dbReference>
<feature type="disulfide bond" evidence="29">
    <location>
        <begin position="1165"/>
        <end position="1180"/>
    </location>
</feature>
<keyword evidence="11" id="KW-1003">Cell membrane</keyword>
<evidence type="ECO:0000256" key="7">
    <source>
        <dbReference type="ARBA" id="ARBA00004545"/>
    </source>
</evidence>
<keyword evidence="14" id="KW-0812">Transmembrane</keyword>
<evidence type="ECO:0000256" key="5">
    <source>
        <dbReference type="ARBA" id="ARBA00004393"/>
    </source>
</evidence>
<dbReference type="PROSITE" id="PS51120">
    <property type="entry name" value="LDLRB"/>
    <property type="match status" value="2"/>
</dbReference>
<dbReference type="InterPro" id="IPR000033">
    <property type="entry name" value="LDLR_classB_rpt"/>
</dbReference>
<feature type="disulfide bond" evidence="29">
    <location>
        <begin position="1293"/>
        <end position="1311"/>
    </location>
</feature>
<evidence type="ECO:0000256" key="29">
    <source>
        <dbReference type="PROSITE-ProRule" id="PRU00124"/>
    </source>
</evidence>
<dbReference type="SUPFAM" id="SSF63825">
    <property type="entry name" value="YWTD domain"/>
    <property type="match status" value="1"/>
</dbReference>
<feature type="disulfide bond" evidence="29">
    <location>
        <begin position="1187"/>
        <end position="1199"/>
    </location>
</feature>
<evidence type="ECO:0000313" key="34">
    <source>
        <dbReference type="Proteomes" id="UP000001593"/>
    </source>
</evidence>
<feature type="disulfide bond" evidence="29">
    <location>
        <begin position="1146"/>
        <end position="1158"/>
    </location>
</feature>
<feature type="disulfide bond" evidence="29">
    <location>
        <begin position="1286"/>
        <end position="1298"/>
    </location>
</feature>
<dbReference type="SMART" id="SM00192">
    <property type="entry name" value="LDLa"/>
    <property type="match status" value="12"/>
</dbReference>
<feature type="disulfide bond" evidence="29">
    <location>
        <begin position="1240"/>
        <end position="1252"/>
    </location>
</feature>
<evidence type="ECO:0000256" key="27">
    <source>
        <dbReference type="ARBA" id="ARBA00029896"/>
    </source>
</evidence>
<evidence type="ECO:0000256" key="17">
    <source>
        <dbReference type="ARBA" id="ARBA00022753"/>
    </source>
</evidence>
<feature type="disulfide bond" evidence="29">
    <location>
        <begin position="1247"/>
        <end position="1265"/>
    </location>
</feature>
<proteinExistence type="inferred from homology"/>
<dbReference type="PANTHER" id="PTHR12106">
    <property type="entry name" value="SORTILIN RELATED"/>
    <property type="match status" value="1"/>
</dbReference>
<feature type="disulfide bond" evidence="29">
    <location>
        <begin position="1008"/>
        <end position="1023"/>
    </location>
</feature>
<keyword evidence="34" id="KW-1185">Reference proteome</keyword>
<comment type="subcellular location">
    <subcellularLocation>
        <location evidence="4">Cell membrane</location>
        <topology evidence="4">Single-pass type I membrane protein</topology>
    </subcellularLocation>
    <subcellularLocation>
        <location evidence="3">Cytoplasmic vesicle</location>
        <location evidence="3">Secretory vesicle membrane</location>
        <topology evidence="3">Single-pass type I membrane protein</topology>
    </subcellularLocation>
    <subcellularLocation>
        <location evidence="2">Early endosome membrane</location>
        <topology evidence="2">Single-pass type I membrane protein</topology>
    </subcellularLocation>
    <subcellularLocation>
        <location evidence="1">Endoplasmic reticulum membrane</location>
        <topology evidence="1">Single-pass type I membrane protein</topology>
    </subcellularLocation>
    <subcellularLocation>
        <location evidence="7">Endosome</location>
        <location evidence="7">Multivesicular body membrane</location>
        <topology evidence="7">Single-pass type I membrane protein</topology>
    </subcellularLocation>
    <subcellularLocation>
        <location evidence="5">Golgi apparatus</location>
        <location evidence="5">trans-Golgi network membrane</location>
        <topology evidence="5">Single-pass type I membrane protein</topology>
    </subcellularLocation>
    <subcellularLocation>
        <location evidence="6">Recycling endosome membrane</location>
        <topology evidence="6">Single-pass type I membrane protein</topology>
    </subcellularLocation>
</comment>
<keyword evidence="23 29" id="KW-1015">Disulfide bond</keyword>
<evidence type="ECO:0000256" key="11">
    <source>
        <dbReference type="ARBA" id="ARBA00022475"/>
    </source>
</evidence>
<dbReference type="Proteomes" id="UP000001593">
    <property type="component" value="Unassembled WGS sequence"/>
</dbReference>
<accession>A7RTH9</accession>
<evidence type="ECO:0000256" key="26">
    <source>
        <dbReference type="ARBA" id="ARBA00023329"/>
    </source>
</evidence>
<dbReference type="InterPro" id="IPR011042">
    <property type="entry name" value="6-blade_b-propeller_TolB-like"/>
</dbReference>
<evidence type="ECO:0000256" key="9">
    <source>
        <dbReference type="ARBA" id="ARBA00013467"/>
    </source>
</evidence>
<evidence type="ECO:0000256" key="3">
    <source>
        <dbReference type="ARBA" id="ARBA00004212"/>
    </source>
</evidence>
<dbReference type="Pfam" id="PF15902">
    <property type="entry name" value="Sortilin-Vps10"/>
    <property type="match status" value="1"/>
</dbReference>
<dbReference type="Gene3D" id="4.10.400.10">
    <property type="entry name" value="Low-density Lipoprotein Receptor"/>
    <property type="match status" value="12"/>
</dbReference>
<dbReference type="PROSITE" id="PS50853">
    <property type="entry name" value="FN3"/>
    <property type="match status" value="3"/>
</dbReference>
<dbReference type="GO" id="GO:0005794">
    <property type="term" value="C:Golgi apparatus"/>
    <property type="evidence" value="ECO:0000318"/>
    <property type="project" value="GO_Central"/>
</dbReference>
<dbReference type="SMART" id="SM00602">
    <property type="entry name" value="VPS10"/>
    <property type="match status" value="1"/>
</dbReference>
<dbReference type="Gene3D" id="2.130.10.10">
    <property type="entry name" value="YVTN repeat-like/Quinoprotein amine dehydrogenase"/>
    <property type="match status" value="1"/>
</dbReference>
<dbReference type="InterPro" id="IPR023415">
    <property type="entry name" value="LDLR_class-A_CS"/>
</dbReference>
<feature type="disulfide bond" evidence="29">
    <location>
        <begin position="1105"/>
        <end position="1117"/>
    </location>
</feature>
<evidence type="ECO:0000256" key="12">
    <source>
        <dbReference type="ARBA" id="ARBA00022536"/>
    </source>
</evidence>
<evidence type="ECO:0000256" key="31">
    <source>
        <dbReference type="SAM" id="SignalP"/>
    </source>
</evidence>
<evidence type="ECO:0000256" key="10">
    <source>
        <dbReference type="ARBA" id="ARBA00022448"/>
    </source>
</evidence>
<dbReference type="InterPro" id="IPR031778">
    <property type="entry name" value="Sortilin_N"/>
</dbReference>
<feature type="disulfide bond" evidence="29">
    <location>
        <begin position="1385"/>
        <end position="1403"/>
    </location>
</feature>
<keyword evidence="25" id="KW-0325">Glycoprotein</keyword>
<evidence type="ECO:0000256" key="14">
    <source>
        <dbReference type="ARBA" id="ARBA00022692"/>
    </source>
</evidence>
<feature type="disulfide bond" evidence="29">
    <location>
        <begin position="1439"/>
        <end position="1454"/>
    </location>
</feature>
<name>A7RTH9_NEMVE</name>
<dbReference type="SMART" id="SM00060">
    <property type="entry name" value="FN3"/>
    <property type="match status" value="3"/>
</dbReference>
<keyword evidence="16" id="KW-0677">Repeat</keyword>
<dbReference type="eggNOG" id="KOG1215">
    <property type="taxonomic scope" value="Eukaryota"/>
</dbReference>
<evidence type="ECO:0000256" key="6">
    <source>
        <dbReference type="ARBA" id="ARBA00004480"/>
    </source>
</evidence>
<feature type="disulfide bond" evidence="29">
    <location>
        <begin position="1206"/>
        <end position="1221"/>
    </location>
</feature>
<keyword evidence="26" id="KW-0968">Cytoplasmic vesicle</keyword>
<dbReference type="SMR" id="A7RTH9"/>
<dbReference type="GO" id="GO:0016020">
    <property type="term" value="C:membrane"/>
    <property type="evidence" value="ECO:0000318"/>
    <property type="project" value="GO_Central"/>
</dbReference>
<dbReference type="InterPro" id="IPR050310">
    <property type="entry name" value="VPS10-sortilin"/>
</dbReference>
<evidence type="ECO:0000259" key="32">
    <source>
        <dbReference type="PROSITE" id="PS50853"/>
    </source>
</evidence>
<dbReference type="InterPro" id="IPR002172">
    <property type="entry name" value="LDrepeatLR_classA_rpt"/>
</dbReference>
<feature type="disulfide bond" evidence="29">
    <location>
        <begin position="1194"/>
        <end position="1212"/>
    </location>
</feature>
<evidence type="ECO:0000256" key="21">
    <source>
        <dbReference type="ARBA" id="ARBA00023034"/>
    </source>
</evidence>
<dbReference type="FunFam" id="2.60.40.10:FF:002712">
    <property type="entry name" value="Predicted protein"/>
    <property type="match status" value="1"/>
</dbReference>
<feature type="signal peptide" evidence="31">
    <location>
        <begin position="1"/>
        <end position="19"/>
    </location>
</feature>
<dbReference type="PRINTS" id="PR00261">
    <property type="entry name" value="LDLRECEPTOR"/>
</dbReference>
<keyword evidence="18" id="KW-0256">Endoplasmic reticulum</keyword>
<keyword evidence="17" id="KW-0967">Endosome</keyword>
<evidence type="ECO:0000256" key="13">
    <source>
        <dbReference type="ARBA" id="ARBA00022583"/>
    </source>
</evidence>
<dbReference type="GO" id="GO:0031901">
    <property type="term" value="C:early endosome membrane"/>
    <property type="evidence" value="ECO:0007669"/>
    <property type="project" value="UniProtKB-SubCell"/>
</dbReference>
<dbReference type="GO" id="GO:0030658">
    <property type="term" value="C:transport vesicle membrane"/>
    <property type="evidence" value="ECO:0007669"/>
    <property type="project" value="UniProtKB-SubCell"/>
</dbReference>
<keyword evidence="20" id="KW-1133">Transmembrane helix</keyword>
<dbReference type="InterPro" id="IPR015943">
    <property type="entry name" value="WD40/YVTN_repeat-like_dom_sf"/>
</dbReference>
<dbReference type="GO" id="GO:0006897">
    <property type="term" value="P:endocytosis"/>
    <property type="evidence" value="ECO:0007669"/>
    <property type="project" value="UniProtKB-KW"/>
</dbReference>
<keyword evidence="10" id="KW-0813">Transport</keyword>
<feature type="disulfide bond" evidence="29">
    <location>
        <begin position="1073"/>
        <end position="1091"/>
    </location>
</feature>
<feature type="repeat" description="LDL-receptor class B" evidence="30">
    <location>
        <begin position="763"/>
        <end position="805"/>
    </location>
</feature>
<evidence type="ECO:0000256" key="28">
    <source>
        <dbReference type="ARBA" id="ARBA00032450"/>
    </source>
</evidence>
<dbReference type="FunFam" id="4.10.400.10:FF:000033">
    <property type="entry name" value="Sortilin-related receptor isoform A"/>
    <property type="match status" value="4"/>
</dbReference>
<dbReference type="SMART" id="SM00135">
    <property type="entry name" value="LY"/>
    <property type="match status" value="3"/>
</dbReference>
<dbReference type="GO" id="GO:0006892">
    <property type="term" value="P:post-Golgi vesicle-mediated transport"/>
    <property type="evidence" value="ECO:0000318"/>
    <property type="project" value="GO_Central"/>
</dbReference>
<feature type="disulfide bond" evidence="29">
    <location>
        <begin position="996"/>
        <end position="1014"/>
    </location>
</feature>
<evidence type="ECO:0000256" key="23">
    <source>
        <dbReference type="ARBA" id="ARBA00023157"/>
    </source>
</evidence>
<evidence type="ECO:0000256" key="1">
    <source>
        <dbReference type="ARBA" id="ARBA00004115"/>
    </source>
</evidence>
<evidence type="ECO:0000256" key="22">
    <source>
        <dbReference type="ARBA" id="ARBA00023136"/>
    </source>
</evidence>
<dbReference type="eggNOG" id="KOG3511">
    <property type="taxonomic scope" value="Eukaryota"/>
</dbReference>
<dbReference type="EMBL" id="DS469537">
    <property type="protein sequence ID" value="EDO45218.1"/>
    <property type="molecule type" value="Genomic_DNA"/>
</dbReference>
<reference evidence="33 34" key="1">
    <citation type="journal article" date="2007" name="Science">
        <title>Sea anemone genome reveals ancestral eumetazoan gene repertoire and genomic organization.</title>
        <authorList>
            <person name="Putnam N.H."/>
            <person name="Srivastava M."/>
            <person name="Hellsten U."/>
            <person name="Dirks B."/>
            <person name="Chapman J."/>
            <person name="Salamov A."/>
            <person name="Terry A."/>
            <person name="Shapiro H."/>
            <person name="Lindquist E."/>
            <person name="Kapitonov V.V."/>
            <person name="Jurka J."/>
            <person name="Genikhovich G."/>
            <person name="Grigoriev I.V."/>
            <person name="Lucas S.M."/>
            <person name="Steele R.E."/>
            <person name="Finnerty J.R."/>
            <person name="Technau U."/>
            <person name="Martindale M.Q."/>
            <person name="Rokhsar D.S."/>
        </authorList>
    </citation>
    <scope>NUCLEOTIDE SEQUENCE [LARGE SCALE GENOMIC DNA]</scope>
    <source>
        <strain evidence="34">CH2 X CH6</strain>
    </source>
</reference>
<feature type="disulfide bond" evidence="29">
    <location>
        <begin position="1397"/>
        <end position="1412"/>
    </location>
</feature>
<dbReference type="PROSITE" id="PS01209">
    <property type="entry name" value="LDLRA_1"/>
    <property type="match status" value="8"/>
</dbReference>
<feature type="chain" id="PRO_5002712073" description="Sortilin-related receptor" evidence="31">
    <location>
        <begin position="20"/>
        <end position="1782"/>
    </location>
</feature>
<feature type="disulfide bond" evidence="29">
    <location>
        <begin position="957"/>
        <end position="975"/>
    </location>
</feature>
<feature type="disulfide bond" evidence="29">
    <location>
        <begin position="1124"/>
        <end position="1139"/>
    </location>
</feature>
<dbReference type="SUPFAM" id="SSF110296">
    <property type="entry name" value="Oligoxyloglucan reducing end-specific cellobiohydrolase"/>
    <property type="match status" value="1"/>
</dbReference>
<feature type="disulfide bond" evidence="29">
    <location>
        <begin position="969"/>
        <end position="984"/>
    </location>
</feature>
<dbReference type="InterPro" id="IPR003961">
    <property type="entry name" value="FN3_dom"/>
</dbReference>
<dbReference type="SUPFAM" id="SSF57424">
    <property type="entry name" value="LDL receptor-like module"/>
    <property type="match status" value="12"/>
</dbReference>
<dbReference type="InterPro" id="IPR036116">
    <property type="entry name" value="FN3_sf"/>
</dbReference>
<dbReference type="CDD" id="cd00063">
    <property type="entry name" value="FN3"/>
    <property type="match status" value="3"/>
</dbReference>
<dbReference type="Pfam" id="PF00041">
    <property type="entry name" value="fn3"/>
    <property type="match status" value="3"/>
</dbReference>
<dbReference type="InterPro" id="IPR036055">
    <property type="entry name" value="LDL_receptor-like_sf"/>
</dbReference>
<dbReference type="HOGENOM" id="CLU_001389_0_0_1"/>
<evidence type="ECO:0000256" key="8">
    <source>
        <dbReference type="ARBA" id="ARBA00007041"/>
    </source>
</evidence>
<evidence type="ECO:0000256" key="15">
    <source>
        <dbReference type="ARBA" id="ARBA00022729"/>
    </source>
</evidence>
<evidence type="ECO:0000256" key="19">
    <source>
        <dbReference type="ARBA" id="ARBA00022837"/>
    </source>
</evidence>
<keyword evidence="24" id="KW-0675">Receptor</keyword>
<protein>
    <recommendedName>
        <fullName evidence="9">Sortilin-related receptor</fullName>
    </recommendedName>
    <alternativeName>
        <fullName evidence="27">Low-density lipoprotein receptor relative with 11 ligand-binding repeats</fullName>
    </alternativeName>
    <alternativeName>
        <fullName evidence="28">Sorting protein-related receptor containing LDLR class A repeats</fullName>
    </alternativeName>
</protein>
<feature type="disulfide bond" evidence="29">
    <location>
        <begin position="1034"/>
        <end position="1052"/>
    </location>
</feature>
<dbReference type="InterPro" id="IPR006581">
    <property type="entry name" value="VPS10"/>
</dbReference>
<dbReference type="Pfam" id="PF15901">
    <property type="entry name" value="Sortilin_C"/>
    <property type="match status" value="1"/>
</dbReference>
<feature type="disulfide bond" evidence="29">
    <location>
        <begin position="1259"/>
        <end position="1274"/>
    </location>
</feature>
<evidence type="ECO:0000256" key="18">
    <source>
        <dbReference type="ARBA" id="ARBA00022824"/>
    </source>
</evidence>
<dbReference type="FunFam" id="4.10.400.10:FF:000034">
    <property type="entry name" value="Low-density lipoprotein receptor-related protein 2"/>
    <property type="match status" value="1"/>
</dbReference>
<dbReference type="FunFam" id="4.10.400.10:FF:000045">
    <property type="entry name" value="Low-density lipoprotein receptor-related protein 2"/>
    <property type="match status" value="1"/>
</dbReference>
<feature type="disulfide bond" evidence="29">
    <location>
        <begin position="1153"/>
        <end position="1171"/>
    </location>
</feature>
<evidence type="ECO:0000256" key="30">
    <source>
        <dbReference type="PROSITE-ProRule" id="PRU00461"/>
    </source>
</evidence>
<dbReference type="SUPFAM" id="SSF49265">
    <property type="entry name" value="Fibronectin type III"/>
    <property type="match status" value="2"/>
</dbReference>
<keyword evidence="12" id="KW-0245">EGF-like domain</keyword>
<dbReference type="OMA" id="XENEFIL"/>
<dbReference type="GO" id="GO:0032585">
    <property type="term" value="C:multivesicular body membrane"/>
    <property type="evidence" value="ECO:0007669"/>
    <property type="project" value="UniProtKB-SubCell"/>
</dbReference>
<feature type="disulfide bond" evidence="29">
    <location>
        <begin position="1085"/>
        <end position="1100"/>
    </location>
</feature>
<dbReference type="Gene3D" id="2.60.40.10">
    <property type="entry name" value="Immunoglobulins"/>
    <property type="match status" value="3"/>
</dbReference>
<sequence length="1782" mass="199482">MALKLALFLALTVLQICSTVQETQDKELLSRHVFVQRSKPQPGAPKDLYEVGVDDETLSKSVSSKFTLEKIVQKARVRARRGVNPDQTPDVKELHLNDSHLMAYVHWAGDSKDTIVVLTRDPNPGPRSTSFVWISKDYGRSFSNYTSLFNQSSGSIASITLFYASPVDNNRYLFVDKVRKLMFATLDDCNTFTKTELSFTADKILFHPTNADVVLAYDTTASVKRLFVSQDFGFTWVLKDEQVRSFFWGIPPLDDANTLYVERQELLGGKSIVVKTDYFSNSAVSLVSGVNDFEVVDNFMFASKTTSGSGLSLLVSVDRQPFKTAKISTRLPILDFLVADASENQVFLAVSHSSQTTHLYISDSTGLSYSMSLERVLYFSVKTGSTWLRHYIDHSFVDLHKVDGIRGVYIASQLTAGSVGHRNIMSLITYDKGGEWSAIAAPKNDYRGKPLNCTLPSCSLHVSQEFGKYYPYTKYSPMLSKTSAPGIILAMGTLGSNLRVQGDLYLSSDAGYSWHQSPLNWLTVFLCAGYSYSWNDGETWLTYEFLQDDRMVVYGLLTEPGEQSASFTIFGSHSGHHRWTIVQINLRRVLGSPCVPQDYKTWIPSDQRNGSWCLMGRKTIYERRIAHAHCFNGYDYDRPITEQNCPCTREDFECDVGFRLSFGSRCVPDGIPQTTIPSTCLPGTLYSKTKGYRKVSGDTCEKGLEDVYAPYKISCPVPSLLQFLLYAQRTSIRRVTLGDHLESTLPLSGLRNAIALDFDYRENCVYWADITADTIQRSFLNGSGITQVLHGITQQVEGLALDWLSNNLYWVDAGAKKIEVSRKDGRYRKVLFKDNLDRPRALVLDPVRGSLFYPSPVLIHVLDDTVHVLTRRVSALLLAVLIHVVTSRSIPHPYAISIFQQYMYWDDWSTRSIQRALKRDGSSRFTIKSGLTGVMDLKVFHQDAQTAGTCAPGQFKCGNGKCIPSSWKCDHDNDCGDNSDENNCPYSTCNPSQFKCDNGRCISSKWRCDHDNDCGDMSDERNCTGTCAPGQFKCGNGKCIPSSWKCDHDNDCGDNSDENNCPYSTCNPSQFKCDNGRCISSKWRCDHDNDCGDMSDERNCTFSTCASNYFRCANQRCIPMRWVCDFDNDCRDNSDERDCTPTFSTCASNYFRCANQRCIPMRWVCDFDNDCRDNSDERDCTPTGRSCNSGQFSCSNGRCISRSWVCDRDNDCGDGSDERNCSYPTTGPWTTRPWTPIFSCRSWEFSCLNGRCVFYRLVCDGVDDCGDSSDEMSCNATATPFVPRSCHYWEFQCANRRCVYNSQRCDGQNDCGDWSDETGCSTPPIPTTCPADWVRCFYNSSGLCISTSWLCNGRVDCPDAWDEQPAQCRTSPAPTRTCSPQEYQCDNGACIPSRYECDGRIQCSDGSDETGCTATISPSSCPGFLCDGNTLCLPFYKRCDGSYDCKDYTDEFNCSMPLMVSNPHVETTTPTSITLRWTPVTDQPSGVRIIGHRVTYKAITLHSYPVIDDWHIVDTNSMNTLVVSLLEPCSLYELRVQVRTTTFVGRATPPLKASTGFTKLDAPGNVTAVQKRGDILLLRWTAPKPCHPITNYYILYRMSTSTSYKIAITDNNDQYYLTGLTEGANYVIQIAASNLQDGNGTFSSPIRVSVSSRTSPIIYPVDSLRMVTVGARFVVLAWNQPQHPNGTKIGIKGYHLYKYTYSDRKLVNTTDLHQITVSGLHPGTAYRFSVAAYNEIGEGPAAYIAITTNGVGHALQGHLDGYVQKFINELKPSACKKRTKNV</sequence>
<dbReference type="CDD" id="cd00112">
    <property type="entry name" value="LDLa"/>
    <property type="match status" value="12"/>
</dbReference>
<dbReference type="FunFam" id="2.120.10.30:FF:000257">
    <property type="entry name" value="Sortilin-related receptor, L(DLR class) A repeats containing"/>
    <property type="match status" value="1"/>
</dbReference>
<keyword evidence="15 31" id="KW-0732">Signal</keyword>
<dbReference type="STRING" id="45351.A7RTH9"/>
<evidence type="ECO:0000256" key="4">
    <source>
        <dbReference type="ARBA" id="ARBA00004251"/>
    </source>
</evidence>
<feature type="disulfide bond" evidence="29">
    <location>
        <begin position="950"/>
        <end position="962"/>
    </location>
</feature>
<evidence type="ECO:0000256" key="2">
    <source>
        <dbReference type="ARBA" id="ARBA00004158"/>
    </source>
</evidence>
<feature type="domain" description="Fibronectin type-III" evidence="32">
    <location>
        <begin position="1660"/>
        <end position="1754"/>
    </location>
</feature>
<keyword evidence="19" id="KW-0106">Calcium</keyword>
<feature type="domain" description="Fibronectin type-III" evidence="32">
    <location>
        <begin position="1562"/>
        <end position="1657"/>
    </location>
</feature>
<dbReference type="GO" id="GO:0055038">
    <property type="term" value="C:recycling endosome membrane"/>
    <property type="evidence" value="ECO:0007669"/>
    <property type="project" value="UniProtKB-SubCell"/>
</dbReference>
<dbReference type="Pfam" id="PF00058">
    <property type="entry name" value="Ldl_recept_b"/>
    <property type="match status" value="1"/>
</dbReference>
<dbReference type="InParanoid" id="A7RTH9"/>
<feature type="disulfide bond" evidence="29">
    <location>
        <begin position="1305"/>
        <end position="1320"/>
    </location>
</feature>
<evidence type="ECO:0000256" key="20">
    <source>
        <dbReference type="ARBA" id="ARBA00022989"/>
    </source>
</evidence>
<dbReference type="Pfam" id="PF00057">
    <property type="entry name" value="Ldl_recept_a"/>
    <property type="match status" value="11"/>
</dbReference>
<feature type="disulfide bond" evidence="29">
    <location>
        <begin position="989"/>
        <end position="1001"/>
    </location>
</feature>
<dbReference type="InterPro" id="IPR031777">
    <property type="entry name" value="Sortilin_C"/>
</dbReference>
<dbReference type="PhylomeDB" id="A7RTH9"/>
<dbReference type="FunFam" id="4.10.400.10:FF:000011">
    <property type="entry name" value="Low-density lipoprotein receptor-related protein 1"/>
    <property type="match status" value="2"/>
</dbReference>
<keyword evidence="13" id="KW-0254">Endocytosis</keyword>
<keyword evidence="21" id="KW-0333">Golgi apparatus</keyword>
<dbReference type="FunCoup" id="A7RTH9">
    <property type="interactions" value="75"/>
</dbReference>
<evidence type="ECO:0000256" key="24">
    <source>
        <dbReference type="ARBA" id="ARBA00023170"/>
    </source>
</evidence>
<dbReference type="FunFam" id="4.10.400.10:FF:000184">
    <property type="entry name" value="Ecdysone-inducible gene E1"/>
    <property type="match status" value="1"/>
</dbReference>
<dbReference type="GO" id="GO:0005886">
    <property type="term" value="C:plasma membrane"/>
    <property type="evidence" value="ECO:0007669"/>
    <property type="project" value="UniProtKB-SubCell"/>
</dbReference>
<feature type="repeat" description="LDL-receptor class B" evidence="30">
    <location>
        <begin position="806"/>
        <end position="848"/>
    </location>
</feature>
<feature type="disulfide bond" evidence="29">
    <location>
        <begin position="1112"/>
        <end position="1130"/>
    </location>
</feature>
<evidence type="ECO:0000256" key="16">
    <source>
        <dbReference type="ARBA" id="ARBA00022737"/>
    </source>
</evidence>
<dbReference type="FunFam" id="4.10.400.10:FF:000004">
    <property type="entry name" value="Low-density lipoprotein receptor-related protein 1"/>
    <property type="match status" value="1"/>
</dbReference>
<dbReference type="FunFam" id="4.10.400.10:FF:000009">
    <property type="entry name" value="Low-density lipoprotein receptor-related protein 1"/>
    <property type="match status" value="1"/>
</dbReference>
<comment type="caution">
    <text evidence="29">Lacks conserved residue(s) required for the propagation of feature annotation.</text>
</comment>
<dbReference type="Gene3D" id="2.120.10.30">
    <property type="entry name" value="TolB, C-terminal domain"/>
    <property type="match status" value="2"/>
</dbReference>
<keyword evidence="22" id="KW-0472">Membrane</keyword>
<feature type="disulfide bond" evidence="29">
    <location>
        <begin position="1066"/>
        <end position="1078"/>
    </location>
</feature>
<feature type="disulfide bond" evidence="29">
    <location>
        <begin position="1378"/>
        <end position="1390"/>
    </location>
</feature>
<evidence type="ECO:0000313" key="33">
    <source>
        <dbReference type="EMBL" id="EDO45218.1"/>
    </source>
</evidence>
<feature type="disulfide bond" evidence="29">
    <location>
        <begin position="1027"/>
        <end position="1039"/>
    </location>
</feature>
<gene>
    <name evidence="33" type="ORF">NEMVEDRAFT_v1g240569</name>
</gene>
<dbReference type="PANTHER" id="PTHR12106:SF27">
    <property type="entry name" value="SORTILIN-RELATED RECEPTOR"/>
    <property type="match status" value="1"/>
</dbReference>
<dbReference type="InterPro" id="IPR013783">
    <property type="entry name" value="Ig-like_fold"/>
</dbReference>
<comment type="similarity">
    <text evidence="8">Belongs to the VPS10-related sortilin family. SORL1 subfamily.</text>
</comment>